<evidence type="ECO:0000313" key="5">
    <source>
        <dbReference type="EMBL" id="TRB00896.1"/>
    </source>
</evidence>
<dbReference type="Gene3D" id="1.20.120.530">
    <property type="entry name" value="GntR ligand-binding domain-like"/>
    <property type="match status" value="1"/>
</dbReference>
<proteinExistence type="predicted"/>
<sequence length="73" mass="7933">MDPRFADVRLHVAIAEASASSRLVRGETEIQVATTNVILATDSPVRSRKLAFYGHGPIIRAIAARHPADARQL</sequence>
<dbReference type="Pfam" id="PF07729">
    <property type="entry name" value="FCD"/>
    <property type="match status" value="1"/>
</dbReference>
<evidence type="ECO:0000313" key="6">
    <source>
        <dbReference type="Proteomes" id="UP000317023"/>
    </source>
</evidence>
<dbReference type="SUPFAM" id="SSF48008">
    <property type="entry name" value="GntR ligand-binding domain-like"/>
    <property type="match status" value="1"/>
</dbReference>
<evidence type="ECO:0000256" key="2">
    <source>
        <dbReference type="ARBA" id="ARBA00023125"/>
    </source>
</evidence>
<evidence type="ECO:0000259" key="4">
    <source>
        <dbReference type="Pfam" id="PF07729"/>
    </source>
</evidence>
<dbReference type="EMBL" id="SGOE01000011">
    <property type="protein sequence ID" value="TRB00896.1"/>
    <property type="molecule type" value="Genomic_DNA"/>
</dbReference>
<keyword evidence="2" id="KW-0238">DNA-binding</keyword>
<dbReference type="AlphaFoldDB" id="A0A546XJG8"/>
<dbReference type="GO" id="GO:0003677">
    <property type="term" value="F:DNA binding"/>
    <property type="evidence" value="ECO:0007669"/>
    <property type="project" value="UniProtKB-KW"/>
</dbReference>
<dbReference type="InterPro" id="IPR011711">
    <property type="entry name" value="GntR_C"/>
</dbReference>
<evidence type="ECO:0000256" key="1">
    <source>
        <dbReference type="ARBA" id="ARBA00023015"/>
    </source>
</evidence>
<reference evidence="5 6" key="1">
    <citation type="journal article" date="2019" name="Appl. Microbiol. Biotechnol.">
        <title>Differential efficiency of wild type rhizogenic strains for rol gene transformation of plants.</title>
        <authorList>
            <person name="Desmet S."/>
            <person name="De Keyser E."/>
            <person name="Van Vaerenbergh J."/>
            <person name="Baeyen S."/>
            <person name="Van Huylenbroeck J."/>
            <person name="Geelen D."/>
            <person name="Dhooghe E."/>
        </authorList>
    </citation>
    <scope>NUCLEOTIDE SEQUENCE [LARGE SCALE GENOMIC DNA]</scope>
    <source>
        <strain evidence="5 6">MAFF210266</strain>
    </source>
</reference>
<gene>
    <name evidence="5" type="ORF">EXN61_24965</name>
</gene>
<name>A0A546XJG8_AGRTU</name>
<accession>A0A546XJG8</accession>
<feature type="domain" description="GntR C-terminal" evidence="4">
    <location>
        <begin position="6"/>
        <end position="73"/>
    </location>
</feature>
<organism evidence="5 6">
    <name type="scientific">Agrobacterium tumefaciens</name>
    <dbReference type="NCBI Taxonomy" id="358"/>
    <lineage>
        <taxon>Bacteria</taxon>
        <taxon>Pseudomonadati</taxon>
        <taxon>Pseudomonadota</taxon>
        <taxon>Alphaproteobacteria</taxon>
        <taxon>Hyphomicrobiales</taxon>
        <taxon>Rhizobiaceae</taxon>
        <taxon>Rhizobium/Agrobacterium group</taxon>
        <taxon>Agrobacterium</taxon>
        <taxon>Agrobacterium tumefaciens complex</taxon>
    </lineage>
</organism>
<evidence type="ECO:0000256" key="3">
    <source>
        <dbReference type="ARBA" id="ARBA00023163"/>
    </source>
</evidence>
<keyword evidence="1" id="KW-0805">Transcription regulation</keyword>
<dbReference type="InterPro" id="IPR008920">
    <property type="entry name" value="TF_FadR/GntR_C"/>
</dbReference>
<dbReference type="Proteomes" id="UP000317023">
    <property type="component" value="Unassembled WGS sequence"/>
</dbReference>
<comment type="caution">
    <text evidence="5">The sequence shown here is derived from an EMBL/GenBank/DDBJ whole genome shotgun (WGS) entry which is preliminary data.</text>
</comment>
<protein>
    <submittedName>
        <fullName evidence="5">FCD domain-containing protein</fullName>
    </submittedName>
</protein>
<keyword evidence="3" id="KW-0804">Transcription</keyword>